<keyword evidence="1 3" id="KW-0378">Hydrolase</keyword>
<protein>
    <submittedName>
        <fullName evidence="3">Alpha/beta hydrolase</fullName>
    </submittedName>
</protein>
<evidence type="ECO:0000313" key="4">
    <source>
        <dbReference type="Proteomes" id="UP000305451"/>
    </source>
</evidence>
<dbReference type="EMBL" id="SRXV01000002">
    <property type="protein sequence ID" value="TGY92980.1"/>
    <property type="molecule type" value="Genomic_DNA"/>
</dbReference>
<gene>
    <name evidence="3" type="ORF">E5162_07895</name>
</gene>
<comment type="caution">
    <text evidence="3">The sequence shown here is derived from an EMBL/GenBank/DDBJ whole genome shotgun (WGS) entry which is preliminary data.</text>
</comment>
<dbReference type="InterPro" id="IPR050300">
    <property type="entry name" value="GDXG_lipolytic_enzyme"/>
</dbReference>
<dbReference type="Pfam" id="PF07859">
    <property type="entry name" value="Abhydrolase_3"/>
    <property type="match status" value="1"/>
</dbReference>
<evidence type="ECO:0000256" key="1">
    <source>
        <dbReference type="ARBA" id="ARBA00022801"/>
    </source>
</evidence>
<feature type="domain" description="Alpha/beta hydrolase fold-3" evidence="2">
    <location>
        <begin position="80"/>
        <end position="283"/>
    </location>
</feature>
<dbReference type="RefSeq" id="WP_135944634.1">
    <property type="nucleotide sequence ID" value="NZ_BMEI01000002.1"/>
</dbReference>
<dbReference type="Gene3D" id="3.40.50.1820">
    <property type="entry name" value="alpha/beta hydrolase"/>
    <property type="match status" value="1"/>
</dbReference>
<reference evidence="3 4" key="1">
    <citation type="journal article" date="2013" name="Int. J. Syst. Evol. Microbiol.">
        <title>Marinicauda pacifica gen. nov., sp. nov., a prosthecate alphaproteobacterium of the family Hyphomonadaceae isolated from deep seawater.</title>
        <authorList>
            <person name="Zhang X.Y."/>
            <person name="Li G.W."/>
            <person name="Wang C.S."/>
            <person name="Zhang Y.J."/>
            <person name="Xu X.W."/>
            <person name="Li H."/>
            <person name="Liu A."/>
            <person name="Liu C."/>
            <person name="Xie B.B."/>
            <person name="Qin Q.L."/>
            <person name="Xu Z."/>
            <person name="Chen X.L."/>
            <person name="Zhou B.C."/>
            <person name="Zhang Y.Z."/>
        </authorList>
    </citation>
    <scope>NUCLEOTIDE SEQUENCE [LARGE SCALE GENOMIC DNA]</scope>
    <source>
        <strain evidence="3 4">P-1 km-3</strain>
    </source>
</reference>
<dbReference type="GO" id="GO:0016787">
    <property type="term" value="F:hydrolase activity"/>
    <property type="evidence" value="ECO:0007669"/>
    <property type="project" value="UniProtKB-KW"/>
</dbReference>
<dbReference type="InterPro" id="IPR029058">
    <property type="entry name" value="AB_hydrolase_fold"/>
</dbReference>
<dbReference type="OrthoDB" id="9806180at2"/>
<dbReference type="PANTHER" id="PTHR48081:SF8">
    <property type="entry name" value="ALPHA_BETA HYDROLASE FOLD-3 DOMAIN-CONTAINING PROTEIN-RELATED"/>
    <property type="match status" value="1"/>
</dbReference>
<accession>A0A4S2HAM8</accession>
<dbReference type="AlphaFoldDB" id="A0A4S2HAM8"/>
<organism evidence="3 4">
    <name type="scientific">Marinicauda pacifica</name>
    <dbReference type="NCBI Taxonomy" id="1133559"/>
    <lineage>
        <taxon>Bacteria</taxon>
        <taxon>Pseudomonadati</taxon>
        <taxon>Pseudomonadota</taxon>
        <taxon>Alphaproteobacteria</taxon>
        <taxon>Maricaulales</taxon>
        <taxon>Maricaulaceae</taxon>
        <taxon>Marinicauda</taxon>
    </lineage>
</organism>
<keyword evidence="4" id="KW-1185">Reference proteome</keyword>
<dbReference type="Proteomes" id="UP000305451">
    <property type="component" value="Unassembled WGS sequence"/>
</dbReference>
<dbReference type="PANTHER" id="PTHR48081">
    <property type="entry name" value="AB HYDROLASE SUPERFAMILY PROTEIN C4A8.06C"/>
    <property type="match status" value="1"/>
</dbReference>
<proteinExistence type="predicted"/>
<dbReference type="InterPro" id="IPR013094">
    <property type="entry name" value="AB_hydrolase_3"/>
</dbReference>
<dbReference type="SUPFAM" id="SSF53474">
    <property type="entry name" value="alpha/beta-Hydrolases"/>
    <property type="match status" value="1"/>
</dbReference>
<name>A0A4S2HAM8_9PROT</name>
<evidence type="ECO:0000259" key="2">
    <source>
        <dbReference type="Pfam" id="PF07859"/>
    </source>
</evidence>
<evidence type="ECO:0000313" key="3">
    <source>
        <dbReference type="EMBL" id="TGY92980.1"/>
    </source>
</evidence>
<sequence>MSGETSLFDHIFKSSGLADMLAPAKTTPAMRDALEKAVPLMELPPPEVETVEDIHIAGGEGPRNARVYIPTDAMDNGAGLVFFHGGGFTVGSLGTYDPFCRRLAAVSGVRIVSVDYRMAPEHRFPAAVDDALAAFDTVRAGRLQSFGFNADRLAVGGDSAGGNLTAIVTQQRRGEAIFQLLIYPLLQLVEIKRKKSRWQDGPFLAEPTLAHIREVYLPDPGTASDPRVSPLLAPDLRNLPPAYILAAELDPLLAEGAAYADKLAAFGVPVKRVEYAGVPHGFVNLTRLVSKAIPAINAAGKALQDAMAD</sequence>